<dbReference type="AlphaFoldDB" id="S8BR41"/>
<reference evidence="1 2" key="1">
    <citation type="journal article" date="2013" name="BMC Genomics">
        <title>The miniature genome of a carnivorous plant Genlisea aurea contains a low number of genes and short non-coding sequences.</title>
        <authorList>
            <person name="Leushkin E.V."/>
            <person name="Sutormin R.A."/>
            <person name="Nabieva E.R."/>
            <person name="Penin A.A."/>
            <person name="Kondrashov A.S."/>
            <person name="Logacheva M.D."/>
        </authorList>
    </citation>
    <scope>NUCLEOTIDE SEQUENCE [LARGE SCALE GENOMIC DNA]</scope>
</reference>
<gene>
    <name evidence="1" type="ORF">M569_17724</name>
</gene>
<accession>S8BR41</accession>
<protein>
    <submittedName>
        <fullName evidence="1">Uncharacterized protein</fullName>
    </submittedName>
</protein>
<organism evidence="1 2">
    <name type="scientific">Genlisea aurea</name>
    <dbReference type="NCBI Taxonomy" id="192259"/>
    <lineage>
        <taxon>Eukaryota</taxon>
        <taxon>Viridiplantae</taxon>
        <taxon>Streptophyta</taxon>
        <taxon>Embryophyta</taxon>
        <taxon>Tracheophyta</taxon>
        <taxon>Spermatophyta</taxon>
        <taxon>Magnoliopsida</taxon>
        <taxon>eudicotyledons</taxon>
        <taxon>Gunneridae</taxon>
        <taxon>Pentapetalae</taxon>
        <taxon>asterids</taxon>
        <taxon>lamiids</taxon>
        <taxon>Lamiales</taxon>
        <taxon>Lentibulariaceae</taxon>
        <taxon>Genlisea</taxon>
    </lineage>
</organism>
<evidence type="ECO:0000313" key="1">
    <source>
        <dbReference type="EMBL" id="EPS57100.1"/>
    </source>
</evidence>
<dbReference type="EMBL" id="AUSU01010675">
    <property type="protein sequence ID" value="EPS57100.1"/>
    <property type="molecule type" value="Genomic_DNA"/>
</dbReference>
<comment type="caution">
    <text evidence="1">The sequence shown here is derived from an EMBL/GenBank/DDBJ whole genome shotgun (WGS) entry which is preliminary data.</text>
</comment>
<name>S8BR41_9LAMI</name>
<proteinExistence type="predicted"/>
<keyword evidence="2" id="KW-1185">Reference proteome</keyword>
<dbReference type="Proteomes" id="UP000015453">
    <property type="component" value="Unassembled WGS sequence"/>
</dbReference>
<evidence type="ECO:0000313" key="2">
    <source>
        <dbReference type="Proteomes" id="UP000015453"/>
    </source>
</evidence>
<sequence>MTGLLPPKRMRDMKDKQISLQNMHQIEVHPPDPEGAALQLYRYAPSLFCQGEGKPRTTHMHKDVEVSLWLFCQAQGVLGSHI</sequence>